<accession>A0A5S6QES4</accession>
<dbReference type="Proteomes" id="UP000046395">
    <property type="component" value="Unassembled WGS sequence"/>
</dbReference>
<dbReference type="WBParaSite" id="TMUE_1000005723.1">
    <property type="protein sequence ID" value="TMUE_1000005723.1"/>
    <property type="gene ID" value="WBGene00286696"/>
</dbReference>
<proteinExistence type="predicted"/>
<protein>
    <submittedName>
        <fullName evidence="2">Uncharacterized protein</fullName>
    </submittedName>
</protein>
<sequence>MFCYMALCPIRWLKRHLDKARPFIQEQPTIIVHSIIVDKVVFQTTCVADKRWSSPHWDFCAAETEFQAEQCGRQLRSNCLVHVPTETLQCSPVTQGHPRT</sequence>
<evidence type="ECO:0000313" key="1">
    <source>
        <dbReference type="Proteomes" id="UP000046395"/>
    </source>
</evidence>
<name>A0A5S6QES4_TRIMR</name>
<keyword evidence="1" id="KW-1185">Reference proteome</keyword>
<evidence type="ECO:0000313" key="2">
    <source>
        <dbReference type="WBParaSite" id="TMUE_1000005723.1"/>
    </source>
</evidence>
<reference evidence="2" key="1">
    <citation type="submission" date="2019-12" db="UniProtKB">
        <authorList>
            <consortium name="WormBaseParasite"/>
        </authorList>
    </citation>
    <scope>IDENTIFICATION</scope>
</reference>
<organism evidence="1 2">
    <name type="scientific">Trichuris muris</name>
    <name type="common">Mouse whipworm</name>
    <dbReference type="NCBI Taxonomy" id="70415"/>
    <lineage>
        <taxon>Eukaryota</taxon>
        <taxon>Metazoa</taxon>
        <taxon>Ecdysozoa</taxon>
        <taxon>Nematoda</taxon>
        <taxon>Enoplea</taxon>
        <taxon>Dorylaimia</taxon>
        <taxon>Trichinellida</taxon>
        <taxon>Trichuridae</taxon>
        <taxon>Trichuris</taxon>
    </lineage>
</organism>
<dbReference type="AlphaFoldDB" id="A0A5S6QES4"/>